<dbReference type="RefSeq" id="WP_009679516.1">
    <property type="nucleotide sequence ID" value="NZ_AEUD01000009.1"/>
</dbReference>
<feature type="transmembrane region" description="Helical" evidence="7">
    <location>
        <begin position="171"/>
        <end position="191"/>
    </location>
</feature>
<dbReference type="GO" id="GO:0005886">
    <property type="term" value="C:plasma membrane"/>
    <property type="evidence" value="ECO:0007669"/>
    <property type="project" value="UniProtKB-SubCell"/>
</dbReference>
<sequence length="395" mass="42448">MPNDDADHVAADQPRNSASQTKWRRRLRWILIVVVITILTVEGVIIWPQLAQAWARIGDLRWQWVLLSIVAAMLSMDSYAQVQRVLMRSAGVRVRQRESLAVILASNSVSQTMPGGQVLAPAFIYRESRRWGATPVVASWQLVMSGLLAGAGLALLGLGGALLAGAKTSPFSVIFSVSAFVVFVAIVQYMASHPQVLETIAARILGWFNRLRDRPAEYGTDKLHQIITQLQAVKLDRRNAIEAFGWSLFNWVADVVCLAAACYAVDAHPSISGLMVAYAAGKAVGTAVPLLPAGLGVVDGVLVAALVSAGMPTADAITAVVIYRIVSYVLVSIVGWAVIAIRYRGAFKSRKSLDEEIAEDTTQKNPAIDPRRLGPGPDRRGPGPGPGETPDTGGR</sequence>
<comment type="caution">
    <text evidence="8">The sequence shown here is derived from an EMBL/GenBank/DDBJ whole genome shotgun (WGS) entry which is preliminary data.</text>
</comment>
<evidence type="ECO:0000256" key="2">
    <source>
        <dbReference type="ARBA" id="ARBA00022475"/>
    </source>
</evidence>
<dbReference type="Pfam" id="PF03706">
    <property type="entry name" value="LPG_synthase_TM"/>
    <property type="match status" value="1"/>
</dbReference>
<dbReference type="OrthoDB" id="4481258at2"/>
<keyword evidence="9" id="KW-1185">Reference proteome</keyword>
<dbReference type="STRING" id="644548.SCNU_11490"/>
<evidence type="ECO:0008006" key="10">
    <source>
        <dbReference type="Google" id="ProtNLM"/>
    </source>
</evidence>
<organism evidence="8 9">
    <name type="scientific">Gordonia neofelifaecis NRRL B-59395</name>
    <dbReference type="NCBI Taxonomy" id="644548"/>
    <lineage>
        <taxon>Bacteria</taxon>
        <taxon>Bacillati</taxon>
        <taxon>Actinomycetota</taxon>
        <taxon>Actinomycetes</taxon>
        <taxon>Mycobacteriales</taxon>
        <taxon>Gordoniaceae</taxon>
        <taxon>Gordonia</taxon>
    </lineage>
</organism>
<feature type="compositionally biased region" description="Basic and acidic residues" evidence="6">
    <location>
        <begin position="369"/>
        <end position="381"/>
    </location>
</feature>
<evidence type="ECO:0000256" key="4">
    <source>
        <dbReference type="ARBA" id="ARBA00022989"/>
    </source>
</evidence>
<evidence type="ECO:0000256" key="1">
    <source>
        <dbReference type="ARBA" id="ARBA00004651"/>
    </source>
</evidence>
<dbReference type="eggNOG" id="COG0392">
    <property type="taxonomic scope" value="Bacteria"/>
</dbReference>
<evidence type="ECO:0000313" key="9">
    <source>
        <dbReference type="Proteomes" id="UP000035065"/>
    </source>
</evidence>
<evidence type="ECO:0000256" key="3">
    <source>
        <dbReference type="ARBA" id="ARBA00022692"/>
    </source>
</evidence>
<keyword evidence="2" id="KW-1003">Cell membrane</keyword>
<evidence type="ECO:0000256" key="5">
    <source>
        <dbReference type="ARBA" id="ARBA00023136"/>
    </source>
</evidence>
<dbReference type="NCBIfam" id="TIGR00374">
    <property type="entry name" value="flippase-like domain"/>
    <property type="match status" value="1"/>
</dbReference>
<evidence type="ECO:0000256" key="6">
    <source>
        <dbReference type="SAM" id="MobiDB-lite"/>
    </source>
</evidence>
<feature type="region of interest" description="Disordered" evidence="6">
    <location>
        <begin position="355"/>
        <end position="395"/>
    </location>
</feature>
<comment type="subcellular location">
    <subcellularLocation>
        <location evidence="1">Cell membrane</location>
        <topology evidence="1">Multi-pass membrane protein</topology>
    </subcellularLocation>
</comment>
<evidence type="ECO:0000313" key="8">
    <source>
        <dbReference type="EMBL" id="EGD54827.1"/>
    </source>
</evidence>
<dbReference type="InterPro" id="IPR022791">
    <property type="entry name" value="L-PG_synthase/AglD"/>
</dbReference>
<dbReference type="AlphaFoldDB" id="F1YKE1"/>
<name>F1YKE1_9ACTN</name>
<keyword evidence="3 7" id="KW-0812">Transmembrane</keyword>
<keyword evidence="4 7" id="KW-1133">Transmembrane helix</keyword>
<feature type="transmembrane region" description="Helical" evidence="7">
    <location>
        <begin position="243"/>
        <end position="265"/>
    </location>
</feature>
<dbReference type="PANTHER" id="PTHR39087">
    <property type="entry name" value="UPF0104 MEMBRANE PROTEIN MJ1595"/>
    <property type="match status" value="1"/>
</dbReference>
<keyword evidence="5 7" id="KW-0472">Membrane</keyword>
<dbReference type="PANTHER" id="PTHR39087:SF2">
    <property type="entry name" value="UPF0104 MEMBRANE PROTEIN MJ1595"/>
    <property type="match status" value="1"/>
</dbReference>
<gene>
    <name evidence="8" type="ORF">SCNU_11490</name>
</gene>
<feature type="transmembrane region" description="Helical" evidence="7">
    <location>
        <begin position="140"/>
        <end position="164"/>
    </location>
</feature>
<dbReference type="EMBL" id="AEUD01000009">
    <property type="protein sequence ID" value="EGD54827.1"/>
    <property type="molecule type" value="Genomic_DNA"/>
</dbReference>
<dbReference type="Proteomes" id="UP000035065">
    <property type="component" value="Unassembled WGS sequence"/>
</dbReference>
<proteinExistence type="predicted"/>
<accession>F1YKE1</accession>
<feature type="transmembrane region" description="Helical" evidence="7">
    <location>
        <begin position="29"/>
        <end position="50"/>
    </location>
</feature>
<protein>
    <recommendedName>
        <fullName evidence="10">Integral membrane protein</fullName>
    </recommendedName>
</protein>
<feature type="transmembrane region" description="Helical" evidence="7">
    <location>
        <begin position="321"/>
        <end position="341"/>
    </location>
</feature>
<reference evidence="8 9" key="1">
    <citation type="journal article" date="2011" name="J. Bacteriol.">
        <title>Draft Genome Sequence of Gordonia neofelifaecis NRRL B-59395, a Cholesterol-Degrading Actinomycete.</title>
        <authorList>
            <person name="Ge F."/>
            <person name="Li W."/>
            <person name="Chen G."/>
            <person name="Liu Y."/>
            <person name="Zhang G."/>
            <person name="Yong B."/>
            <person name="Wang Q."/>
            <person name="Wang N."/>
            <person name="Huang Z."/>
            <person name="Li W."/>
            <person name="Wang J."/>
            <person name="Wu C."/>
            <person name="Xie Q."/>
            <person name="Liu G."/>
        </authorList>
    </citation>
    <scope>NUCLEOTIDE SEQUENCE [LARGE SCALE GENOMIC DNA]</scope>
    <source>
        <strain evidence="8 9">NRRL B-59395</strain>
    </source>
</reference>
<evidence type="ECO:0000256" key="7">
    <source>
        <dbReference type="SAM" id="Phobius"/>
    </source>
</evidence>
<feature type="transmembrane region" description="Helical" evidence="7">
    <location>
        <begin position="62"/>
        <end position="80"/>
    </location>
</feature>
<feature type="transmembrane region" description="Helical" evidence="7">
    <location>
        <begin position="286"/>
        <end position="309"/>
    </location>
</feature>